<reference evidence="1 2" key="1">
    <citation type="journal article" date="2015" name="Nature">
        <title>rRNA introns, odd ribosomes, and small enigmatic genomes across a large radiation of phyla.</title>
        <authorList>
            <person name="Brown C.T."/>
            <person name="Hug L.A."/>
            <person name="Thomas B.C."/>
            <person name="Sharon I."/>
            <person name="Castelle C.J."/>
            <person name="Singh A."/>
            <person name="Wilkins M.J."/>
            <person name="Williams K.H."/>
            <person name="Banfield J.F."/>
        </authorList>
    </citation>
    <scope>NUCLEOTIDE SEQUENCE [LARGE SCALE GENOMIC DNA]</scope>
</reference>
<dbReference type="AlphaFoldDB" id="A0A0G1VXW9"/>
<accession>A0A0G1VXW9</accession>
<evidence type="ECO:0000313" key="2">
    <source>
        <dbReference type="Proteomes" id="UP000034588"/>
    </source>
</evidence>
<name>A0A0G1VXW9_9BACT</name>
<dbReference type="Proteomes" id="UP000034588">
    <property type="component" value="Unassembled WGS sequence"/>
</dbReference>
<comment type="caution">
    <text evidence="1">The sequence shown here is derived from an EMBL/GenBank/DDBJ whole genome shotgun (WGS) entry which is preliminary data.</text>
</comment>
<organism evidence="1 2">
    <name type="scientific">Candidatus Gottesmanbacteria bacterium GW2011_GWB1_49_7</name>
    <dbReference type="NCBI Taxonomy" id="1618448"/>
    <lineage>
        <taxon>Bacteria</taxon>
        <taxon>Candidatus Gottesmaniibacteriota</taxon>
    </lineage>
</organism>
<sequence length="242" mass="27780">MSYISFQNKDQIVYVSGRERAWFNCLISNLCGGVLDLALNDPNNYSKIKEALAPKQDWVNTHSRNFAEDLHLVFHTGMDEQGIWQGKPLDLFSLKLNTALALGGDALRMATRIHGQCEVYGYFRAEDGPWAARIIEQGLRQNIFRHDNAQYDGWSKVASLLAHTKGTVVMAYSVCYSFPEGVLTQEERETDVQPSWEACLYRLIYDLRGLKISPETWDDLFDHELTLLDLIKNSIRRHNEHL</sequence>
<proteinExistence type="predicted"/>
<evidence type="ECO:0000313" key="1">
    <source>
        <dbReference type="EMBL" id="KKW11160.1"/>
    </source>
</evidence>
<protein>
    <submittedName>
        <fullName evidence="1">Uncharacterized protein</fullName>
    </submittedName>
</protein>
<dbReference type="EMBL" id="LCQD01000024">
    <property type="protein sequence ID" value="KKW11160.1"/>
    <property type="molecule type" value="Genomic_DNA"/>
</dbReference>
<gene>
    <name evidence="1" type="ORF">UY48_C0024G0001</name>
</gene>